<name>A0AAW2SY88_9LAMI</name>
<reference evidence="9" key="2">
    <citation type="journal article" date="2024" name="Plant">
        <title>Genomic evolution and insights into agronomic trait innovations of Sesamum species.</title>
        <authorList>
            <person name="Miao H."/>
            <person name="Wang L."/>
            <person name="Qu L."/>
            <person name="Liu H."/>
            <person name="Sun Y."/>
            <person name="Le M."/>
            <person name="Wang Q."/>
            <person name="Wei S."/>
            <person name="Zheng Y."/>
            <person name="Lin W."/>
            <person name="Duan Y."/>
            <person name="Cao H."/>
            <person name="Xiong S."/>
            <person name="Wang X."/>
            <person name="Wei L."/>
            <person name="Li C."/>
            <person name="Ma Q."/>
            <person name="Ju M."/>
            <person name="Zhao R."/>
            <person name="Li G."/>
            <person name="Mu C."/>
            <person name="Tian Q."/>
            <person name="Mei H."/>
            <person name="Zhang T."/>
            <person name="Gao T."/>
            <person name="Zhang H."/>
        </authorList>
    </citation>
    <scope>NUCLEOTIDE SEQUENCE</scope>
    <source>
        <strain evidence="9">KEN8</strain>
    </source>
</reference>
<evidence type="ECO:0000256" key="5">
    <source>
        <dbReference type="SAM" id="MobiDB-lite"/>
    </source>
</evidence>
<feature type="region of interest" description="Disordered" evidence="5">
    <location>
        <begin position="282"/>
        <end position="327"/>
    </location>
</feature>
<dbReference type="PANTHER" id="PTHR24006:SF690">
    <property type="entry name" value="UBIQUITIN CARBOXYL-TERMINAL HYDROLASE 17"/>
    <property type="match status" value="1"/>
</dbReference>
<proteinExistence type="predicted"/>
<feature type="compositionally biased region" description="Low complexity" evidence="5">
    <location>
        <begin position="156"/>
        <end position="169"/>
    </location>
</feature>
<keyword evidence="6" id="KW-0732">Signal</keyword>
<dbReference type="GO" id="GO:0005829">
    <property type="term" value="C:cytosol"/>
    <property type="evidence" value="ECO:0007669"/>
    <property type="project" value="TreeGrafter"/>
</dbReference>
<dbReference type="InterPro" id="IPR001394">
    <property type="entry name" value="Peptidase_C19_UCH"/>
</dbReference>
<dbReference type="PROSITE" id="PS50865">
    <property type="entry name" value="ZF_MYND_2"/>
    <property type="match status" value="1"/>
</dbReference>
<evidence type="ECO:0000259" key="8">
    <source>
        <dbReference type="PROSITE" id="PS50865"/>
    </source>
</evidence>
<keyword evidence="9" id="KW-0378">Hydrolase</keyword>
<organism evidence="9">
    <name type="scientific">Sesamum calycinum</name>
    <dbReference type="NCBI Taxonomy" id="2727403"/>
    <lineage>
        <taxon>Eukaryota</taxon>
        <taxon>Viridiplantae</taxon>
        <taxon>Streptophyta</taxon>
        <taxon>Embryophyta</taxon>
        <taxon>Tracheophyta</taxon>
        <taxon>Spermatophyta</taxon>
        <taxon>Magnoliopsida</taxon>
        <taxon>eudicotyledons</taxon>
        <taxon>Gunneridae</taxon>
        <taxon>Pentapetalae</taxon>
        <taxon>asterids</taxon>
        <taxon>lamiids</taxon>
        <taxon>Lamiales</taxon>
        <taxon>Pedaliaceae</taxon>
        <taxon>Sesamum</taxon>
    </lineage>
</organism>
<protein>
    <submittedName>
        <fullName evidence="9">Ubiquitin carboxyl-terminal hydrolase 17</fullName>
    </submittedName>
</protein>
<dbReference type="GO" id="GO:0005634">
    <property type="term" value="C:nucleus"/>
    <property type="evidence" value="ECO:0007669"/>
    <property type="project" value="TreeGrafter"/>
</dbReference>
<feature type="compositionally biased region" description="Polar residues" evidence="5">
    <location>
        <begin position="295"/>
        <end position="305"/>
    </location>
</feature>
<evidence type="ECO:0000256" key="4">
    <source>
        <dbReference type="PROSITE-ProRule" id="PRU00134"/>
    </source>
</evidence>
<reference evidence="9" key="1">
    <citation type="submission" date="2020-06" db="EMBL/GenBank/DDBJ databases">
        <authorList>
            <person name="Li T."/>
            <person name="Hu X."/>
            <person name="Zhang T."/>
            <person name="Song X."/>
            <person name="Zhang H."/>
            <person name="Dai N."/>
            <person name="Sheng W."/>
            <person name="Hou X."/>
            <person name="Wei L."/>
        </authorList>
    </citation>
    <scope>NUCLEOTIDE SEQUENCE</scope>
    <source>
        <strain evidence="9">KEN8</strain>
        <tissue evidence="9">Leaf</tissue>
    </source>
</reference>
<keyword evidence="2 4" id="KW-0863">Zinc-finger</keyword>
<feature type="region of interest" description="Disordered" evidence="5">
    <location>
        <begin position="766"/>
        <end position="808"/>
    </location>
</feature>
<gene>
    <name evidence="9" type="ORF">Scaly_0099000</name>
</gene>
<dbReference type="InterPro" id="IPR038765">
    <property type="entry name" value="Papain-like_cys_pep_sf"/>
</dbReference>
<dbReference type="GO" id="GO:0016579">
    <property type="term" value="P:protein deubiquitination"/>
    <property type="evidence" value="ECO:0007669"/>
    <property type="project" value="InterPro"/>
</dbReference>
<feature type="chain" id="PRO_5043520244" evidence="6">
    <location>
        <begin position="17"/>
        <end position="880"/>
    </location>
</feature>
<dbReference type="PANTHER" id="PTHR24006">
    <property type="entry name" value="UBIQUITIN CARBOXYL-TERMINAL HYDROLASE"/>
    <property type="match status" value="1"/>
</dbReference>
<dbReference type="Gene3D" id="3.90.70.10">
    <property type="entry name" value="Cysteine proteinases"/>
    <property type="match status" value="1"/>
</dbReference>
<dbReference type="InterPro" id="IPR050164">
    <property type="entry name" value="Peptidase_C19"/>
</dbReference>
<evidence type="ECO:0000256" key="6">
    <source>
        <dbReference type="SAM" id="SignalP"/>
    </source>
</evidence>
<feature type="domain" description="USP" evidence="7">
    <location>
        <begin position="423"/>
        <end position="738"/>
    </location>
</feature>
<keyword evidence="1" id="KW-0479">Metal-binding</keyword>
<dbReference type="InterPro" id="IPR028889">
    <property type="entry name" value="USP"/>
</dbReference>
<dbReference type="AlphaFoldDB" id="A0AAW2SY88"/>
<evidence type="ECO:0000259" key="7">
    <source>
        <dbReference type="PROSITE" id="PS50235"/>
    </source>
</evidence>
<feature type="compositionally biased region" description="Polar residues" evidence="5">
    <location>
        <begin position="313"/>
        <end position="327"/>
    </location>
</feature>
<evidence type="ECO:0000256" key="3">
    <source>
        <dbReference type="ARBA" id="ARBA00022833"/>
    </source>
</evidence>
<dbReference type="Gene3D" id="6.10.140.2220">
    <property type="match status" value="1"/>
</dbReference>
<comment type="caution">
    <text evidence="9">The sequence shown here is derived from an EMBL/GenBank/DDBJ whole genome shotgun (WGS) entry which is preliminary data.</text>
</comment>
<sequence>MIVIVAILLIFGVVVRHKWRNAAAKKEEILRLVAMASEEEAEIAKLQAVDGYSYTPPPPPPPSPPPQLEKRCYCAVCYRPTTTRCSQCKALRYCSGKCQIIHWRQGHKDDCRPVASLHATKETKRVLETDLDNHVGIPFNDEAEICSDRTPDVEDSGSSSSSLPCVSSSTERSETSFDASVSEDLESETVSSPDKVASEGIKSHVLQTISDPDKTDVPCLDPLNSTVYTVNKTLKSNKINSKLATKNDENFQSTSFKDKRSGNGAAVLQEFVLDATQLRSPQSSSSLQAVSSVANGENQEHQSSGKVMKSVYSRGSGNHNQVSSVELRNSQCSKSLSTSSSNEYWKNEAQLCTAKETRSMSFRSSLNDQKMYTEAGSLHTLHSEIKDARMLAQPTSKGLKTSVRKFVQHFRVSKQPKSYTFDMGKDSAGTYNHKVVFPPKLFMQLYSCDGMELHPFGLVNCGNSDCILKHASRKRDWCLICEFERLIQKGQEMNSPFSPVGILSQIQKIGSHLSHGREEDAHDFLRNVVDRMQSIWLEEAGVSGQWVEDSTLLGLTFGGYLRSKIKCMKCSVRSEQCDRMMDLTVEINGDINTLEEALTQFTVSETLGGDDKYKCSRCKSYQKAKKKLTILDAPNILTIVLKRFRSSNLEKLNKLVQFPDILNLTPYMSGMGDKYPIYDLYAVVVHLTPMNAAYTGHYICYVKDFRGEWFRIDDSRVTHVDLETVLSTEAYILFYARRTPQLPSLVTNSNVYSDGKTKRTMEAISTSISAKKKNSKSRSSDSDWHTDSKMLHQRSERHSYQLPPNDYTGNNILGPDNWHFHSNHRNSIVDSSSDCSSIFSASDAGSYSTDSTKDSSAEDISGYIFGSSLYHRLDLRPSGN</sequence>
<dbReference type="Pfam" id="PF00443">
    <property type="entry name" value="UCH"/>
    <property type="match status" value="1"/>
</dbReference>
<evidence type="ECO:0000256" key="2">
    <source>
        <dbReference type="ARBA" id="ARBA00022771"/>
    </source>
</evidence>
<dbReference type="Pfam" id="PF01753">
    <property type="entry name" value="zf-MYND"/>
    <property type="match status" value="1"/>
</dbReference>
<dbReference type="FunFam" id="6.10.140.2220:FF:000006">
    <property type="entry name" value="Ubiquitin carboxyl-terminal hydrolase 15"/>
    <property type="match status" value="1"/>
</dbReference>
<dbReference type="SUPFAM" id="SSF54001">
    <property type="entry name" value="Cysteine proteinases"/>
    <property type="match status" value="1"/>
</dbReference>
<feature type="compositionally biased region" description="Basic and acidic residues" evidence="5">
    <location>
        <begin position="778"/>
        <end position="799"/>
    </location>
</feature>
<dbReference type="PROSITE" id="PS50235">
    <property type="entry name" value="USP_3"/>
    <property type="match status" value="1"/>
</dbReference>
<dbReference type="InterPro" id="IPR002893">
    <property type="entry name" value="Znf_MYND"/>
</dbReference>
<dbReference type="SUPFAM" id="SSF144232">
    <property type="entry name" value="HIT/MYND zinc finger-like"/>
    <property type="match status" value="1"/>
</dbReference>
<dbReference type="EMBL" id="JACGWM010000001">
    <property type="protein sequence ID" value="KAL0396506.1"/>
    <property type="molecule type" value="Genomic_DNA"/>
</dbReference>
<feature type="compositionally biased region" description="Low complexity" evidence="5">
    <location>
        <begin position="282"/>
        <end position="294"/>
    </location>
</feature>
<keyword evidence="3" id="KW-0862">Zinc</keyword>
<accession>A0AAW2SY88</accession>
<feature type="signal peptide" evidence="6">
    <location>
        <begin position="1"/>
        <end position="16"/>
    </location>
</feature>
<evidence type="ECO:0000313" key="9">
    <source>
        <dbReference type="EMBL" id="KAL0396506.1"/>
    </source>
</evidence>
<feature type="domain" description="MYND-type" evidence="8">
    <location>
        <begin position="74"/>
        <end position="111"/>
    </location>
</feature>
<evidence type="ECO:0000256" key="1">
    <source>
        <dbReference type="ARBA" id="ARBA00022723"/>
    </source>
</evidence>
<dbReference type="GO" id="GO:0004843">
    <property type="term" value="F:cysteine-type deubiquitinase activity"/>
    <property type="evidence" value="ECO:0007669"/>
    <property type="project" value="InterPro"/>
</dbReference>
<dbReference type="GO" id="GO:0008270">
    <property type="term" value="F:zinc ion binding"/>
    <property type="evidence" value="ECO:0007669"/>
    <property type="project" value="UniProtKB-KW"/>
</dbReference>
<feature type="region of interest" description="Disordered" evidence="5">
    <location>
        <begin position="146"/>
        <end position="198"/>
    </location>
</feature>